<dbReference type="Proteomes" id="UP000178372">
    <property type="component" value="Unassembled WGS sequence"/>
</dbReference>
<dbReference type="AlphaFoldDB" id="A0A1F7GAD1"/>
<evidence type="ECO:0000313" key="1">
    <source>
        <dbReference type="EMBL" id="OGK15870.1"/>
    </source>
</evidence>
<sequence>MLIYERGVRFEKPVLDRSLEITSGLGIERKVLANVSRLFRELDRLSSDETPAILPLGEIARIFGLDIFPNRNEINPKFLYKSHNDKKGLTEWLDVVSRRFPDSFLKVTQRSVGISDTVVDLTERFLTRRCLPKTIEASSTTVVNRSSDRVHRTDGVIIVPQVDFWVRPINDFRATWNDPRVVKGRAMYTRAKLLIVYQGCGHTTFSCEVMPDAKMIKLSSASHLPNGSYDPESARTIHVDFKGKPVPVEKIAQMSRRKH</sequence>
<reference evidence="1 2" key="1">
    <citation type="journal article" date="2016" name="Nat. Commun.">
        <title>Thousands of microbial genomes shed light on interconnected biogeochemical processes in an aquifer system.</title>
        <authorList>
            <person name="Anantharaman K."/>
            <person name="Brown C.T."/>
            <person name="Hug L.A."/>
            <person name="Sharon I."/>
            <person name="Castelle C.J."/>
            <person name="Probst A.J."/>
            <person name="Thomas B.C."/>
            <person name="Singh A."/>
            <person name="Wilkins M.J."/>
            <person name="Karaoz U."/>
            <person name="Brodie E.L."/>
            <person name="Williams K.H."/>
            <person name="Hubbard S.S."/>
            <person name="Banfield J.F."/>
        </authorList>
    </citation>
    <scope>NUCLEOTIDE SEQUENCE [LARGE SCALE GENOMIC DNA]</scope>
</reference>
<proteinExistence type="predicted"/>
<dbReference type="EMBL" id="MFZF01000023">
    <property type="protein sequence ID" value="OGK15870.1"/>
    <property type="molecule type" value="Genomic_DNA"/>
</dbReference>
<organism evidence="1 2">
    <name type="scientific">Candidatus Roizmanbacteria bacterium RIFCSPHIGHO2_01_FULL_39_12b</name>
    <dbReference type="NCBI Taxonomy" id="1802030"/>
    <lineage>
        <taxon>Bacteria</taxon>
        <taxon>Candidatus Roizmaniibacteriota</taxon>
    </lineage>
</organism>
<comment type="caution">
    <text evidence="1">The sequence shown here is derived from an EMBL/GenBank/DDBJ whole genome shotgun (WGS) entry which is preliminary data.</text>
</comment>
<accession>A0A1F7GAD1</accession>
<evidence type="ECO:0000313" key="2">
    <source>
        <dbReference type="Proteomes" id="UP000178372"/>
    </source>
</evidence>
<name>A0A1F7GAD1_9BACT</name>
<gene>
    <name evidence="1" type="ORF">A2690_04415</name>
</gene>
<protein>
    <submittedName>
        <fullName evidence="1">Uncharacterized protein</fullName>
    </submittedName>
</protein>